<protein>
    <submittedName>
        <fullName evidence="2">Uncharacterized protein</fullName>
    </submittedName>
</protein>
<feature type="compositionally biased region" description="Basic residues" evidence="1">
    <location>
        <begin position="12"/>
        <end position="26"/>
    </location>
</feature>
<keyword evidence="3" id="KW-1185">Reference proteome</keyword>
<gene>
    <name evidence="2" type="ORF">SPARVUS_LOCUS3564423</name>
</gene>
<sequence length="111" mass="11876">MGPLCPCPHSNHTQKKPVKGIKRHLMRPPTDQGPRAEHECSIDQSAPGLGQTDNSWGPRAIGDHGAPVSLPKLKKNYEKGTRGHLMGPPTDPGPSGSARVSKRSVRPCCSI</sequence>
<dbReference type="Proteomes" id="UP001162483">
    <property type="component" value="Unassembled WGS sequence"/>
</dbReference>
<organism evidence="2 3">
    <name type="scientific">Staurois parvus</name>
    <dbReference type="NCBI Taxonomy" id="386267"/>
    <lineage>
        <taxon>Eukaryota</taxon>
        <taxon>Metazoa</taxon>
        <taxon>Chordata</taxon>
        <taxon>Craniata</taxon>
        <taxon>Vertebrata</taxon>
        <taxon>Euteleostomi</taxon>
        <taxon>Amphibia</taxon>
        <taxon>Batrachia</taxon>
        <taxon>Anura</taxon>
        <taxon>Neobatrachia</taxon>
        <taxon>Ranoidea</taxon>
        <taxon>Ranidae</taxon>
        <taxon>Staurois</taxon>
    </lineage>
</organism>
<reference evidence="2" key="1">
    <citation type="submission" date="2023-05" db="EMBL/GenBank/DDBJ databases">
        <authorList>
            <person name="Stuckert A."/>
        </authorList>
    </citation>
    <scope>NUCLEOTIDE SEQUENCE</scope>
</reference>
<comment type="caution">
    <text evidence="2">The sequence shown here is derived from an EMBL/GenBank/DDBJ whole genome shotgun (WGS) entry which is preliminary data.</text>
</comment>
<feature type="region of interest" description="Disordered" evidence="1">
    <location>
        <begin position="1"/>
        <end position="111"/>
    </location>
</feature>
<accession>A0ABN9BT75</accession>
<name>A0ABN9BT75_9NEOB</name>
<dbReference type="EMBL" id="CATNWA010005769">
    <property type="protein sequence ID" value="CAI9550714.1"/>
    <property type="molecule type" value="Genomic_DNA"/>
</dbReference>
<evidence type="ECO:0000256" key="1">
    <source>
        <dbReference type="SAM" id="MobiDB-lite"/>
    </source>
</evidence>
<evidence type="ECO:0000313" key="2">
    <source>
        <dbReference type="EMBL" id="CAI9550714.1"/>
    </source>
</evidence>
<evidence type="ECO:0000313" key="3">
    <source>
        <dbReference type="Proteomes" id="UP001162483"/>
    </source>
</evidence>
<proteinExistence type="predicted"/>